<feature type="compositionally biased region" description="Basic residues" evidence="3">
    <location>
        <begin position="265"/>
        <end position="276"/>
    </location>
</feature>
<keyword evidence="2" id="KW-0768">Sushi</keyword>
<gene>
    <name evidence="6" type="ORF">ODALV1_LOCUS11057</name>
</gene>
<evidence type="ECO:0000256" key="1">
    <source>
        <dbReference type="ARBA" id="ARBA00023157"/>
    </source>
</evidence>
<sequence length="276" mass="30636">MASKSFTLTDPPPDQRSGCAKLCICTCTIAFIAIFFGLGVYLYQTTYGSACSSPELDENGLTNWTSSSTSDHVAFACFPGYFLEGESNLVVSKCENGEWNPLPPACNSLPLRIDCPVNNQSLTGNVTMWQQNSDAPTYIYGNINYSSAMKPQGHLMEHVVISKRTCNVSHTISQDIAQLYSETPDINLGHKFLNIKFNSTKLKAFRKAEVFMNIIFVDKNTTATLVSVHQSNMTLVMAGSHPSLNSTWNWVKETEKATTTTTKKPNLKHHRLTRNM</sequence>
<evidence type="ECO:0000313" key="6">
    <source>
        <dbReference type="EMBL" id="CAL8102131.1"/>
    </source>
</evidence>
<keyword evidence="7" id="KW-1185">Reference proteome</keyword>
<protein>
    <recommendedName>
        <fullName evidence="5">Sushi domain-containing protein</fullName>
    </recommendedName>
</protein>
<dbReference type="Proteomes" id="UP001642540">
    <property type="component" value="Unassembled WGS sequence"/>
</dbReference>
<evidence type="ECO:0000256" key="2">
    <source>
        <dbReference type="PROSITE-ProRule" id="PRU00302"/>
    </source>
</evidence>
<accession>A0ABP1QG92</accession>
<comment type="caution">
    <text evidence="2">Lacks conserved residue(s) required for the propagation of feature annotation.</text>
</comment>
<evidence type="ECO:0000256" key="4">
    <source>
        <dbReference type="SAM" id="Phobius"/>
    </source>
</evidence>
<dbReference type="EMBL" id="CAXLJM020000033">
    <property type="protein sequence ID" value="CAL8102131.1"/>
    <property type="molecule type" value="Genomic_DNA"/>
</dbReference>
<dbReference type="Gene3D" id="2.10.70.10">
    <property type="entry name" value="Complement Module, domain 1"/>
    <property type="match status" value="1"/>
</dbReference>
<dbReference type="CDD" id="cd00033">
    <property type="entry name" value="CCP"/>
    <property type="match status" value="1"/>
</dbReference>
<evidence type="ECO:0000256" key="3">
    <source>
        <dbReference type="SAM" id="MobiDB-lite"/>
    </source>
</evidence>
<keyword evidence="1" id="KW-1015">Disulfide bond</keyword>
<feature type="transmembrane region" description="Helical" evidence="4">
    <location>
        <begin position="21"/>
        <end position="43"/>
    </location>
</feature>
<keyword evidence="4" id="KW-1133">Transmembrane helix</keyword>
<evidence type="ECO:0000313" key="7">
    <source>
        <dbReference type="Proteomes" id="UP001642540"/>
    </source>
</evidence>
<dbReference type="Pfam" id="PF00084">
    <property type="entry name" value="Sushi"/>
    <property type="match status" value="1"/>
</dbReference>
<keyword evidence="4" id="KW-0472">Membrane</keyword>
<feature type="domain" description="Sushi" evidence="5">
    <location>
        <begin position="49"/>
        <end position="108"/>
    </location>
</feature>
<dbReference type="SUPFAM" id="SSF57535">
    <property type="entry name" value="Complement control module/SCR domain"/>
    <property type="match status" value="1"/>
</dbReference>
<feature type="region of interest" description="Disordered" evidence="3">
    <location>
        <begin position="257"/>
        <end position="276"/>
    </location>
</feature>
<keyword evidence="4" id="KW-0812">Transmembrane</keyword>
<dbReference type="PROSITE" id="PS50923">
    <property type="entry name" value="SUSHI"/>
    <property type="match status" value="1"/>
</dbReference>
<dbReference type="InterPro" id="IPR000436">
    <property type="entry name" value="Sushi_SCR_CCP_dom"/>
</dbReference>
<reference evidence="6 7" key="1">
    <citation type="submission" date="2024-08" db="EMBL/GenBank/DDBJ databases">
        <authorList>
            <person name="Cucini C."/>
            <person name="Frati F."/>
        </authorList>
    </citation>
    <scope>NUCLEOTIDE SEQUENCE [LARGE SCALE GENOMIC DNA]</scope>
</reference>
<dbReference type="InterPro" id="IPR035976">
    <property type="entry name" value="Sushi/SCR/CCP_sf"/>
</dbReference>
<proteinExistence type="predicted"/>
<organism evidence="6 7">
    <name type="scientific">Orchesella dallaii</name>
    <dbReference type="NCBI Taxonomy" id="48710"/>
    <lineage>
        <taxon>Eukaryota</taxon>
        <taxon>Metazoa</taxon>
        <taxon>Ecdysozoa</taxon>
        <taxon>Arthropoda</taxon>
        <taxon>Hexapoda</taxon>
        <taxon>Collembola</taxon>
        <taxon>Entomobryomorpha</taxon>
        <taxon>Entomobryoidea</taxon>
        <taxon>Orchesellidae</taxon>
        <taxon>Orchesellinae</taxon>
        <taxon>Orchesella</taxon>
    </lineage>
</organism>
<dbReference type="SMART" id="SM00032">
    <property type="entry name" value="CCP"/>
    <property type="match status" value="1"/>
</dbReference>
<name>A0ABP1QG92_9HEXA</name>
<comment type="caution">
    <text evidence="6">The sequence shown here is derived from an EMBL/GenBank/DDBJ whole genome shotgun (WGS) entry which is preliminary data.</text>
</comment>
<evidence type="ECO:0000259" key="5">
    <source>
        <dbReference type="PROSITE" id="PS50923"/>
    </source>
</evidence>